<accession>A0A6J5MHJ1</accession>
<protein>
    <submittedName>
        <fullName evidence="1">Uncharacterized protein</fullName>
    </submittedName>
</protein>
<evidence type="ECO:0000313" key="1">
    <source>
        <dbReference type="EMBL" id="CAB4144590.1"/>
    </source>
</evidence>
<dbReference type="EMBL" id="LR796432">
    <property type="protein sequence ID" value="CAB4144590.1"/>
    <property type="molecule type" value="Genomic_DNA"/>
</dbReference>
<organism evidence="1">
    <name type="scientific">uncultured Caudovirales phage</name>
    <dbReference type="NCBI Taxonomy" id="2100421"/>
    <lineage>
        <taxon>Viruses</taxon>
        <taxon>Duplodnaviria</taxon>
        <taxon>Heunggongvirae</taxon>
        <taxon>Uroviricota</taxon>
        <taxon>Caudoviricetes</taxon>
        <taxon>Peduoviridae</taxon>
        <taxon>Maltschvirus</taxon>
        <taxon>Maltschvirus maltsch</taxon>
    </lineage>
</organism>
<gene>
    <name evidence="1" type="ORF">UFOVP468_40</name>
</gene>
<proteinExistence type="predicted"/>
<name>A0A6J5MHJ1_9CAUD</name>
<sequence>MLSYSAAQSRALMSGATQAAIDLEAARQSKARGTIPHRNMIKALQMHPWLNDASDWARLAGALKRA</sequence>
<reference evidence="1" key="1">
    <citation type="submission" date="2020-04" db="EMBL/GenBank/DDBJ databases">
        <authorList>
            <person name="Chiriac C."/>
            <person name="Salcher M."/>
            <person name="Ghai R."/>
            <person name="Kavagutti S V."/>
        </authorList>
    </citation>
    <scope>NUCLEOTIDE SEQUENCE</scope>
</reference>